<dbReference type="OrthoDB" id="1600564at2759"/>
<dbReference type="GO" id="GO:0000981">
    <property type="term" value="F:DNA-binding transcription factor activity, RNA polymerase II-specific"/>
    <property type="evidence" value="ECO:0007669"/>
    <property type="project" value="InterPro"/>
</dbReference>
<keyword evidence="4" id="KW-0804">Transcription</keyword>
<dbReference type="GeneID" id="28816501"/>
<keyword evidence="9" id="KW-1185">Reference proteome</keyword>
<dbReference type="InParanoid" id="A0A132B934"/>
<evidence type="ECO:0000256" key="1">
    <source>
        <dbReference type="ARBA" id="ARBA00004123"/>
    </source>
</evidence>
<gene>
    <name evidence="8" type="ORF">LY89DRAFT_329411</name>
</gene>
<dbReference type="PANTHER" id="PTHR31845">
    <property type="entry name" value="FINGER DOMAIN PROTEIN, PUTATIVE-RELATED"/>
    <property type="match status" value="1"/>
</dbReference>
<dbReference type="InterPro" id="IPR001138">
    <property type="entry name" value="Zn2Cys6_DnaBD"/>
</dbReference>
<dbReference type="InterPro" id="IPR051089">
    <property type="entry name" value="prtT"/>
</dbReference>
<dbReference type="GO" id="GO:0008270">
    <property type="term" value="F:zinc ion binding"/>
    <property type="evidence" value="ECO:0007669"/>
    <property type="project" value="InterPro"/>
</dbReference>
<dbReference type="GO" id="GO:0005634">
    <property type="term" value="C:nucleus"/>
    <property type="evidence" value="ECO:0007669"/>
    <property type="project" value="UniProtKB-SubCell"/>
</dbReference>
<keyword evidence="5" id="KW-0539">Nucleus</keyword>
<dbReference type="RefSeq" id="XP_018063271.1">
    <property type="nucleotide sequence ID" value="XM_018206775.1"/>
</dbReference>
<keyword evidence="2" id="KW-0805">Transcription regulation</keyword>
<dbReference type="AlphaFoldDB" id="A0A132B934"/>
<dbReference type="PROSITE" id="PS00463">
    <property type="entry name" value="ZN2_CY6_FUNGAL_1"/>
    <property type="match status" value="1"/>
</dbReference>
<dbReference type="Proteomes" id="UP000070700">
    <property type="component" value="Unassembled WGS sequence"/>
</dbReference>
<dbReference type="SUPFAM" id="SSF57701">
    <property type="entry name" value="Zn2/Cys6 DNA-binding domain"/>
    <property type="match status" value="1"/>
</dbReference>
<name>A0A132B934_MOLSC</name>
<protein>
    <recommendedName>
        <fullName evidence="7">Zn(2)-C6 fungal-type domain-containing protein</fullName>
    </recommendedName>
</protein>
<evidence type="ECO:0000256" key="4">
    <source>
        <dbReference type="ARBA" id="ARBA00023163"/>
    </source>
</evidence>
<dbReference type="Gene3D" id="4.10.240.10">
    <property type="entry name" value="Zn(2)-C6 fungal-type DNA-binding domain"/>
    <property type="match status" value="1"/>
</dbReference>
<reference evidence="8 9" key="1">
    <citation type="submission" date="2015-10" db="EMBL/GenBank/DDBJ databases">
        <title>Full genome of DAOMC 229536 Phialocephala scopiformis, a fungal endophyte of spruce producing the potent anti-insectan compound rugulosin.</title>
        <authorList>
            <consortium name="DOE Joint Genome Institute"/>
            <person name="Walker A.K."/>
            <person name="Frasz S.L."/>
            <person name="Seifert K.A."/>
            <person name="Miller J.D."/>
            <person name="Mondo S.J."/>
            <person name="Labutti K."/>
            <person name="Lipzen A."/>
            <person name="Dockter R."/>
            <person name="Kennedy M."/>
            <person name="Grigoriev I.V."/>
            <person name="Spatafora J.W."/>
        </authorList>
    </citation>
    <scope>NUCLEOTIDE SEQUENCE [LARGE SCALE GENOMIC DNA]</scope>
    <source>
        <strain evidence="8 9">CBS 120377</strain>
    </source>
</reference>
<feature type="compositionally biased region" description="Polar residues" evidence="6">
    <location>
        <begin position="107"/>
        <end position="123"/>
    </location>
</feature>
<evidence type="ECO:0000256" key="5">
    <source>
        <dbReference type="ARBA" id="ARBA00023242"/>
    </source>
</evidence>
<dbReference type="KEGG" id="psco:LY89DRAFT_329411"/>
<dbReference type="EMBL" id="KQ947434">
    <property type="protein sequence ID" value="KUJ08916.1"/>
    <property type="molecule type" value="Genomic_DNA"/>
</dbReference>
<evidence type="ECO:0000256" key="3">
    <source>
        <dbReference type="ARBA" id="ARBA00023125"/>
    </source>
</evidence>
<feature type="region of interest" description="Disordered" evidence="6">
    <location>
        <begin position="103"/>
        <end position="138"/>
    </location>
</feature>
<dbReference type="PANTHER" id="PTHR31845:SF32">
    <property type="entry name" value="MISCELLANEOUS ZN(II)2CYS6 TRANSCRIPTION FACTOR (EUROFUNG)-RELATED"/>
    <property type="match status" value="1"/>
</dbReference>
<evidence type="ECO:0000313" key="9">
    <source>
        <dbReference type="Proteomes" id="UP000070700"/>
    </source>
</evidence>
<evidence type="ECO:0000256" key="2">
    <source>
        <dbReference type="ARBA" id="ARBA00023015"/>
    </source>
</evidence>
<evidence type="ECO:0000256" key="6">
    <source>
        <dbReference type="SAM" id="MobiDB-lite"/>
    </source>
</evidence>
<organism evidence="8 9">
    <name type="scientific">Mollisia scopiformis</name>
    <name type="common">Conifer needle endophyte fungus</name>
    <name type="synonym">Phialocephala scopiformis</name>
    <dbReference type="NCBI Taxonomy" id="149040"/>
    <lineage>
        <taxon>Eukaryota</taxon>
        <taxon>Fungi</taxon>
        <taxon>Dikarya</taxon>
        <taxon>Ascomycota</taxon>
        <taxon>Pezizomycotina</taxon>
        <taxon>Leotiomycetes</taxon>
        <taxon>Helotiales</taxon>
        <taxon>Mollisiaceae</taxon>
        <taxon>Mollisia</taxon>
    </lineage>
</organism>
<keyword evidence="3" id="KW-0238">DNA-binding</keyword>
<evidence type="ECO:0000259" key="7">
    <source>
        <dbReference type="PROSITE" id="PS00463"/>
    </source>
</evidence>
<comment type="subcellular location">
    <subcellularLocation>
        <location evidence="1">Nucleus</location>
    </subcellularLocation>
</comment>
<accession>A0A132B934</accession>
<proteinExistence type="predicted"/>
<dbReference type="GO" id="GO:0000976">
    <property type="term" value="F:transcription cis-regulatory region binding"/>
    <property type="evidence" value="ECO:0007669"/>
    <property type="project" value="TreeGrafter"/>
</dbReference>
<sequence length="600" mass="67038">MNMELSPIVPAPYGRACMECTRSKGKCVRRRGEDRCERCYKLSKACQSSESIRKRNTKKHETSRIVQLEEKVDGLVSLLQTVSQTGPNKDSGSSSILSLSVGAEHSSPGQSLNQHLQSSSTNAHPHHVSIPGTTTFGSPRAGSGAASLSLATNVDSSLSEAEDCLVIFRTHMLEYFAFLHIPHDLSAQQLQQQRPFLTLCIVAVACKSTAQKMTLGKDIKLELAQRMILDNGEGVNLDLLLGLLTFLFWGHDQLLNDTPKSLSLFAQFAVALAFDLRLNKLPLNETNMLPTTKTLESSMDSNKTRNIDEQRAVPACFVLSSIVSSYFSRNDAMTWTPYMEECLEIVSSQHSRSDQMFAYQVRMQLLSHQTEVANDSWEKTTLPPAFYFTSFQSKLDELLEDVPAELHENNIFLASMFSTKLSIYTTAIRKAPFTVDSAGFQRLEHLYTSLNTVKAALDNFFAIPLSCYLRLSFPFFAQLSQSLVGLYRLSTLDDPAWDLTFVRSTVDLLDVLDRIISNLEQANIDSGDELEENVCGKTIRILKSVNSWFTMKFAESAKDSGDTDFHANGENGIFEDSFLQGIDDVWMRDVFHLYDGSGYL</sequence>
<dbReference type="InterPro" id="IPR036864">
    <property type="entry name" value="Zn2-C6_fun-type_DNA-bd_sf"/>
</dbReference>
<evidence type="ECO:0000313" key="8">
    <source>
        <dbReference type="EMBL" id="KUJ08916.1"/>
    </source>
</evidence>
<feature type="domain" description="Zn(2)-C6 fungal-type" evidence="7">
    <location>
        <begin position="16"/>
        <end position="46"/>
    </location>
</feature>